<dbReference type="AlphaFoldDB" id="A0A391NYA2"/>
<dbReference type="Pfam" id="PF13692">
    <property type="entry name" value="Glyco_trans_1_4"/>
    <property type="match status" value="1"/>
</dbReference>
<evidence type="ECO:0000259" key="1">
    <source>
        <dbReference type="Pfam" id="PF13439"/>
    </source>
</evidence>
<dbReference type="EMBL" id="BHGK01000001">
    <property type="protein sequence ID" value="GCA66494.1"/>
    <property type="molecule type" value="Genomic_DNA"/>
</dbReference>
<accession>A0A391NYA2</accession>
<evidence type="ECO:0000313" key="2">
    <source>
        <dbReference type="EMBL" id="GCA66494.1"/>
    </source>
</evidence>
<sequence length="378" mass="43888">MKKIRICHFILGFHNGGVEKVLESYFSNMDRSNFELHVVTHIPPDTKRQQIFEEMGFIVHPLSYVHGHKITMQNLQEYNEFFQKNQFDIVHNHFPENLLPLIFAKKYKVPVRILHSHNDYTNVFKEKSKLIKCLYQMGLKVNVHNATDYFACGLTAGESVFGKKNCKNIVIIANAINTQKFKYNPEKRQELRKKLCLEKAFVLGHIGRYEDIRQKNQKFVLKIFNEVLKTEPATRLLMIGDGKFRPQIMELAKRMGIIDKIIFTGAIPNVHEYLQTFDVFVFPSNFEGLGIVAIEAQCSGLPVIASSVIPQEANISPNYYSLSLLAPVNEWAKLVLEQLEKKRSDCSELVKNEGYDIYKEAVKLEKLYEQLYQKHIER</sequence>
<dbReference type="GO" id="GO:0016757">
    <property type="term" value="F:glycosyltransferase activity"/>
    <property type="evidence" value="ECO:0007669"/>
    <property type="project" value="TreeGrafter"/>
</dbReference>
<dbReference type="PANTHER" id="PTHR45947">
    <property type="entry name" value="SULFOQUINOVOSYL TRANSFERASE SQD2"/>
    <property type="match status" value="1"/>
</dbReference>
<feature type="domain" description="Glycosyltransferase subfamily 4-like N-terminal" evidence="1">
    <location>
        <begin position="16"/>
        <end position="179"/>
    </location>
</feature>
<comment type="caution">
    <text evidence="2">The sequence shown here is derived from an EMBL/GenBank/DDBJ whole genome shotgun (WGS) entry which is preliminary data.</text>
</comment>
<dbReference type="RefSeq" id="WP_119297717.1">
    <property type="nucleotide sequence ID" value="NZ_BHGK01000001.1"/>
</dbReference>
<protein>
    <recommendedName>
        <fullName evidence="1">Glycosyltransferase subfamily 4-like N-terminal domain-containing protein</fullName>
    </recommendedName>
</protein>
<name>A0A391NYA2_9FIRM</name>
<reference evidence="3" key="1">
    <citation type="submission" date="2018-09" db="EMBL/GenBank/DDBJ databases">
        <title>Draft Genome Sequence of Mediterraneibacter sp. KCTC 15684.</title>
        <authorList>
            <person name="Kim J.S."/>
            <person name="Han K.I."/>
            <person name="Suh M.K."/>
            <person name="Lee K.C."/>
            <person name="Eom M.K."/>
            <person name="Lee J.H."/>
            <person name="Park S.H."/>
            <person name="Kang S.W."/>
            <person name="Park J.E."/>
            <person name="Oh B.S."/>
            <person name="Yu S.Y."/>
            <person name="Choi S.H."/>
            <person name="Lee D.H."/>
            <person name="Yoon H."/>
            <person name="Kim B."/>
            <person name="Yang S.J."/>
            <person name="Lee J.S."/>
        </authorList>
    </citation>
    <scope>NUCLEOTIDE SEQUENCE [LARGE SCALE GENOMIC DNA]</scope>
    <source>
        <strain evidence="3">KCTC 15684</strain>
    </source>
</reference>
<dbReference type="InterPro" id="IPR050194">
    <property type="entry name" value="Glycosyltransferase_grp1"/>
</dbReference>
<gene>
    <name evidence="2" type="ORF">KGMB01110_09300</name>
</gene>
<dbReference type="Proteomes" id="UP000265643">
    <property type="component" value="Unassembled WGS sequence"/>
</dbReference>
<keyword evidence="3" id="KW-1185">Reference proteome</keyword>
<evidence type="ECO:0000313" key="3">
    <source>
        <dbReference type="Proteomes" id="UP000265643"/>
    </source>
</evidence>
<proteinExistence type="predicted"/>
<organism evidence="2 3">
    <name type="scientific">Mediterraneibacter butyricigenes</name>
    <dbReference type="NCBI Taxonomy" id="2316025"/>
    <lineage>
        <taxon>Bacteria</taxon>
        <taxon>Bacillati</taxon>
        <taxon>Bacillota</taxon>
        <taxon>Clostridia</taxon>
        <taxon>Lachnospirales</taxon>
        <taxon>Lachnospiraceae</taxon>
        <taxon>Mediterraneibacter</taxon>
    </lineage>
</organism>
<dbReference type="Pfam" id="PF13439">
    <property type="entry name" value="Glyco_transf_4"/>
    <property type="match status" value="1"/>
</dbReference>
<dbReference type="PANTHER" id="PTHR45947:SF3">
    <property type="entry name" value="SULFOQUINOVOSYL TRANSFERASE SQD2"/>
    <property type="match status" value="1"/>
</dbReference>
<dbReference type="SUPFAM" id="SSF53756">
    <property type="entry name" value="UDP-Glycosyltransferase/glycogen phosphorylase"/>
    <property type="match status" value="1"/>
</dbReference>
<dbReference type="Gene3D" id="3.40.50.2000">
    <property type="entry name" value="Glycogen Phosphorylase B"/>
    <property type="match status" value="2"/>
</dbReference>
<dbReference type="InterPro" id="IPR028098">
    <property type="entry name" value="Glyco_trans_4-like_N"/>
</dbReference>